<reference evidence="1" key="1">
    <citation type="journal article" date="2020" name="Nat. Commun.">
        <title>Large-scale genome sequencing of mycorrhizal fungi provides insights into the early evolution of symbiotic traits.</title>
        <authorList>
            <person name="Miyauchi S."/>
            <person name="Kiss E."/>
            <person name="Kuo A."/>
            <person name="Drula E."/>
            <person name="Kohler A."/>
            <person name="Sanchez-Garcia M."/>
            <person name="Morin E."/>
            <person name="Andreopoulos B."/>
            <person name="Barry K.W."/>
            <person name="Bonito G."/>
            <person name="Buee M."/>
            <person name="Carver A."/>
            <person name="Chen C."/>
            <person name="Cichocki N."/>
            <person name="Clum A."/>
            <person name="Culley D."/>
            <person name="Crous P.W."/>
            <person name="Fauchery L."/>
            <person name="Girlanda M."/>
            <person name="Hayes R.D."/>
            <person name="Keri Z."/>
            <person name="LaButti K."/>
            <person name="Lipzen A."/>
            <person name="Lombard V."/>
            <person name="Magnuson J."/>
            <person name="Maillard F."/>
            <person name="Murat C."/>
            <person name="Nolan M."/>
            <person name="Ohm R.A."/>
            <person name="Pangilinan J."/>
            <person name="Pereira M.F."/>
            <person name="Perotto S."/>
            <person name="Peter M."/>
            <person name="Pfister S."/>
            <person name="Riley R."/>
            <person name="Sitrit Y."/>
            <person name="Stielow J.B."/>
            <person name="Szollosi G."/>
            <person name="Zifcakova L."/>
            <person name="Stursova M."/>
            <person name="Spatafora J.W."/>
            <person name="Tedersoo L."/>
            <person name="Vaario L.M."/>
            <person name="Yamada A."/>
            <person name="Yan M."/>
            <person name="Wang P."/>
            <person name="Xu J."/>
            <person name="Bruns T."/>
            <person name="Baldrian P."/>
            <person name="Vilgalys R."/>
            <person name="Dunand C."/>
            <person name="Henrissat B."/>
            <person name="Grigoriev I.V."/>
            <person name="Hibbett D."/>
            <person name="Nagy L.G."/>
            <person name="Martin F.M."/>
        </authorList>
    </citation>
    <scope>NUCLEOTIDE SEQUENCE</scope>
    <source>
        <strain evidence="1">UP504</strain>
    </source>
</reference>
<keyword evidence="2" id="KW-1185">Reference proteome</keyword>
<dbReference type="Proteomes" id="UP000886523">
    <property type="component" value="Unassembled WGS sequence"/>
</dbReference>
<protein>
    <submittedName>
        <fullName evidence="1">Uncharacterized protein</fullName>
    </submittedName>
</protein>
<evidence type="ECO:0000313" key="1">
    <source>
        <dbReference type="EMBL" id="KAF9518796.1"/>
    </source>
</evidence>
<gene>
    <name evidence="1" type="ORF">BS47DRAFT_1358657</name>
</gene>
<dbReference type="AlphaFoldDB" id="A0A9P6DXT1"/>
<name>A0A9P6DXT1_9AGAM</name>
<dbReference type="EMBL" id="MU128922">
    <property type="protein sequence ID" value="KAF9518796.1"/>
    <property type="molecule type" value="Genomic_DNA"/>
</dbReference>
<evidence type="ECO:0000313" key="2">
    <source>
        <dbReference type="Proteomes" id="UP000886523"/>
    </source>
</evidence>
<comment type="caution">
    <text evidence="1">The sequence shown here is derived from an EMBL/GenBank/DDBJ whole genome shotgun (WGS) entry which is preliminary data.</text>
</comment>
<proteinExistence type="predicted"/>
<sequence>MELCPLVGRIPQQRGIWISQEVASCQQELERCKGEHANLQMWFHEEYSAAMDLFMGSKDEDVLYFGLLRAHQLYDWMTAWKKDIVQVPIAPGAPSWDSGGELEEFFELEEAGLIAAVDQAIVELDLDSE</sequence>
<organism evidence="1 2">
    <name type="scientific">Hydnum rufescens UP504</name>
    <dbReference type="NCBI Taxonomy" id="1448309"/>
    <lineage>
        <taxon>Eukaryota</taxon>
        <taxon>Fungi</taxon>
        <taxon>Dikarya</taxon>
        <taxon>Basidiomycota</taxon>
        <taxon>Agaricomycotina</taxon>
        <taxon>Agaricomycetes</taxon>
        <taxon>Cantharellales</taxon>
        <taxon>Hydnaceae</taxon>
        <taxon>Hydnum</taxon>
    </lineage>
</organism>
<accession>A0A9P6DXT1</accession>